<evidence type="ECO:0000259" key="2">
    <source>
        <dbReference type="Pfam" id="PF00561"/>
    </source>
</evidence>
<dbReference type="Proteomes" id="UP000305546">
    <property type="component" value="Unassembled WGS sequence"/>
</dbReference>
<keyword evidence="4" id="KW-1185">Reference proteome</keyword>
<keyword evidence="3" id="KW-0378">Hydrolase</keyword>
<reference evidence="3 4" key="1">
    <citation type="submission" date="2019-06" db="EMBL/GenBank/DDBJ databases">
        <title>Amycolatopsis alkalitolerans sp. nov., isolated from Gastrodia elata Blume.</title>
        <authorList>
            <person name="Narsing Rao M.P."/>
            <person name="Li W.J."/>
        </authorList>
    </citation>
    <scope>NUCLEOTIDE SEQUENCE [LARGE SCALE GENOMIC DNA]</scope>
    <source>
        <strain evidence="3 4">SYSUP0005</strain>
    </source>
</reference>
<evidence type="ECO:0000256" key="1">
    <source>
        <dbReference type="SAM" id="Coils"/>
    </source>
</evidence>
<dbReference type="PANTHER" id="PTHR43689:SF8">
    <property type="entry name" value="ALPHA_BETA-HYDROLASES SUPERFAMILY PROTEIN"/>
    <property type="match status" value="1"/>
</dbReference>
<dbReference type="OrthoDB" id="9770427at2"/>
<dbReference type="InterPro" id="IPR000639">
    <property type="entry name" value="Epox_hydrolase-like"/>
</dbReference>
<name>A0A5C4LXS6_9PSEU</name>
<dbReference type="PRINTS" id="PR00111">
    <property type="entry name" value="ABHYDROLASE"/>
</dbReference>
<dbReference type="GO" id="GO:0016787">
    <property type="term" value="F:hydrolase activity"/>
    <property type="evidence" value="ECO:0007669"/>
    <property type="project" value="UniProtKB-KW"/>
</dbReference>
<organism evidence="3 4">
    <name type="scientific">Amycolatopsis alkalitolerans</name>
    <dbReference type="NCBI Taxonomy" id="2547244"/>
    <lineage>
        <taxon>Bacteria</taxon>
        <taxon>Bacillati</taxon>
        <taxon>Actinomycetota</taxon>
        <taxon>Actinomycetes</taxon>
        <taxon>Pseudonocardiales</taxon>
        <taxon>Pseudonocardiaceae</taxon>
        <taxon>Amycolatopsis</taxon>
    </lineage>
</organism>
<dbReference type="RefSeq" id="WP_139098011.1">
    <property type="nucleotide sequence ID" value="NZ_VDFW01000015.1"/>
</dbReference>
<gene>
    <name evidence="3" type="ORF">FG385_18495</name>
</gene>
<dbReference type="InterPro" id="IPR029058">
    <property type="entry name" value="AB_hydrolase_fold"/>
</dbReference>
<dbReference type="EMBL" id="VDFW01000015">
    <property type="protein sequence ID" value="TNC24412.1"/>
    <property type="molecule type" value="Genomic_DNA"/>
</dbReference>
<accession>A0A5C4LXS6</accession>
<feature type="coiled-coil region" evidence="1">
    <location>
        <begin position="214"/>
        <end position="241"/>
    </location>
</feature>
<evidence type="ECO:0000313" key="4">
    <source>
        <dbReference type="Proteomes" id="UP000305546"/>
    </source>
</evidence>
<comment type="caution">
    <text evidence="3">The sequence shown here is derived from an EMBL/GenBank/DDBJ whole genome shotgun (WGS) entry which is preliminary data.</text>
</comment>
<sequence length="320" mass="34907">MTAMERVQPETPASLAGPEWIRAGERSYAGVRTRVLEVGPRRLTRGAPRIVLLHGYCDSADTWRPVLEQLAEAGISAVAVDLPGFGEADPLRPGAMLPQLDQFVDAILEEQTKHGKVVLAGNSLGGTMGLRAAYGSRRRVAGVISIAAPGFVDSWLVRAVGTYPLRLWAALPLPVPKFVVRGVAEYVVPRLLYADHDVAADEHVRRFTSLFPDYRAATTRLDQARQLVEELAEAYDGLDQLATPLLVIACGKDRLVTAASGRRLHSLVPHSRLLVREDWGHCPQLDDPATLAELMAYFTAGATRKRRRRGVKSEPLAEAG</sequence>
<feature type="domain" description="AB hydrolase-1" evidence="2">
    <location>
        <begin position="48"/>
        <end position="288"/>
    </location>
</feature>
<dbReference type="PRINTS" id="PR00412">
    <property type="entry name" value="EPOXHYDRLASE"/>
</dbReference>
<dbReference type="InterPro" id="IPR000073">
    <property type="entry name" value="AB_hydrolase_1"/>
</dbReference>
<dbReference type="AlphaFoldDB" id="A0A5C4LXS6"/>
<evidence type="ECO:0000313" key="3">
    <source>
        <dbReference type="EMBL" id="TNC24412.1"/>
    </source>
</evidence>
<dbReference type="Pfam" id="PF00561">
    <property type="entry name" value="Abhydrolase_1"/>
    <property type="match status" value="1"/>
</dbReference>
<dbReference type="SUPFAM" id="SSF53474">
    <property type="entry name" value="alpha/beta-Hydrolases"/>
    <property type="match status" value="1"/>
</dbReference>
<dbReference type="PANTHER" id="PTHR43689">
    <property type="entry name" value="HYDROLASE"/>
    <property type="match status" value="1"/>
</dbReference>
<protein>
    <submittedName>
        <fullName evidence="3">Alpha/beta hydrolase</fullName>
    </submittedName>
</protein>
<keyword evidence="1" id="KW-0175">Coiled coil</keyword>
<dbReference type="Gene3D" id="3.40.50.1820">
    <property type="entry name" value="alpha/beta hydrolase"/>
    <property type="match status" value="1"/>
</dbReference>
<proteinExistence type="predicted"/>